<name>A0AA42B7X9_9GAMM</name>
<reference evidence="1 2" key="1">
    <citation type="journal article" date="2013" name="Antonie Van Leeuwenhoek">
        <title>Echinimonas agarilytica gen. nov., sp. nov., a new gammaproteobacterium isolated from the sea urchin Strongylocentrotus intermedius.</title>
        <authorList>
            <person name="Nedashkovskaya O.I."/>
            <person name="Stenkova A.M."/>
            <person name="Zhukova N.V."/>
            <person name="Van Trappen S."/>
            <person name="Lee J.S."/>
            <person name="Kim S.B."/>
        </authorList>
    </citation>
    <scope>NUCLEOTIDE SEQUENCE [LARGE SCALE GENOMIC DNA]</scope>
    <source>
        <strain evidence="1 2">KMM 6351</strain>
    </source>
</reference>
<dbReference type="EMBL" id="JAMQGP010000003">
    <property type="protein sequence ID" value="MCM2679721.1"/>
    <property type="molecule type" value="Genomic_DNA"/>
</dbReference>
<dbReference type="AlphaFoldDB" id="A0AA42B7X9"/>
<sequence length="796" mass="90526">MIKIYMLRTSPKLLITLIVLLSGCATYAGYSLNQLYGAPSAQHRISDALAPQAMTYHNTVKPVIESRCVVCHACYDAPCQFKMSSPQGIDRGASKEKVYQGTRLLASAPSRLFIDAVDTEEWRNRGFNAVLNERIQTPVANTQVSVLARMLELKQKNPLPGHTILDDSWDFSLDRNQQCASIEEMTAYETNYPLWGMPYGLPKLSDSEYNIMMDWVRSGAPMSEAFAPSATELANVEKWEQFFNQSSLKHQLSSRYIYEHLFLSHLYFDDQKHPHFFRLIRSTTPPGEKAIEIASRRPFDDPNTSTFFYRLVQVQSTIVDKTHMPYALNDAKLASINELFINADYEVISLPSYDPKEAADPLTSFAQLPVYARYKFMIEEAQNTIMGFIKGPVCRGQLALNVINDHFWVFFVDPELVKNTALKNFYASQAKNLTLPAEKQSNALPVINWISYAKKQGRFLRAKNKFLANELANGAHLTTELVWDGNGTNPNATLTVFRHFDSSTVTQGLVGEPPKTAWVIDYSLLERIHYLLVAGFDVYGNFGHQLMTRMYMDFLRMEGESNFLSLLPTDVRHAELKNWYQGANQNLTEFIQGDINQFDQPSGINFVTNTPKLELYALLKQRLANVQSVRYTIDASALSNKAKQALHLIGSINGQSASIFPEVTFIAVEPDSAHSNSSSRLELFSLLRNSAHKNVSSLFSEASNRDHKNDNLTLTRGLVGSYPSAFWRVKESQLPELAIEAMHIKSEDDYRRLLDRYGVRRTTSDFWQFSDQLHQQYRINQPIEAGLFDFNRLQNR</sequence>
<dbReference type="GO" id="GO:0016853">
    <property type="term" value="F:isomerase activity"/>
    <property type="evidence" value="ECO:0007669"/>
    <property type="project" value="UniProtKB-KW"/>
</dbReference>
<proteinExistence type="predicted"/>
<accession>A0AA42B7X9</accession>
<keyword evidence="2" id="KW-1185">Reference proteome</keyword>
<dbReference type="InterPro" id="IPR010706">
    <property type="entry name" value="Fatty_acid_cis-trans_isomerase"/>
</dbReference>
<dbReference type="PROSITE" id="PS51257">
    <property type="entry name" value="PROKAR_LIPOPROTEIN"/>
    <property type="match status" value="1"/>
</dbReference>
<protein>
    <submittedName>
        <fullName evidence="1">Fatty acid cis/trans isomerase</fullName>
    </submittedName>
</protein>
<evidence type="ECO:0000313" key="1">
    <source>
        <dbReference type="EMBL" id="MCM2679721.1"/>
    </source>
</evidence>
<dbReference type="Pfam" id="PF06934">
    <property type="entry name" value="CTI"/>
    <property type="match status" value="1"/>
</dbReference>
<dbReference type="Proteomes" id="UP001165393">
    <property type="component" value="Unassembled WGS sequence"/>
</dbReference>
<organism evidence="1 2">
    <name type="scientific">Echinimonas agarilytica</name>
    <dbReference type="NCBI Taxonomy" id="1215918"/>
    <lineage>
        <taxon>Bacteria</taxon>
        <taxon>Pseudomonadati</taxon>
        <taxon>Pseudomonadota</taxon>
        <taxon>Gammaproteobacteria</taxon>
        <taxon>Alteromonadales</taxon>
        <taxon>Echinimonadaceae</taxon>
        <taxon>Echinimonas</taxon>
    </lineage>
</organism>
<keyword evidence="1" id="KW-0413">Isomerase</keyword>
<gene>
    <name evidence="1" type="ORF">NAF29_08600</name>
</gene>
<evidence type="ECO:0000313" key="2">
    <source>
        <dbReference type="Proteomes" id="UP001165393"/>
    </source>
</evidence>
<comment type="caution">
    <text evidence="1">The sequence shown here is derived from an EMBL/GenBank/DDBJ whole genome shotgun (WGS) entry which is preliminary data.</text>
</comment>
<dbReference type="RefSeq" id="WP_251261161.1">
    <property type="nucleotide sequence ID" value="NZ_JAMQGP010000003.1"/>
</dbReference>